<keyword evidence="1" id="KW-0805">Transcription regulation</keyword>
<dbReference type="PROSITE" id="PS50977">
    <property type="entry name" value="HTH_TETR_2"/>
    <property type="match status" value="1"/>
</dbReference>
<evidence type="ECO:0000256" key="4">
    <source>
        <dbReference type="PROSITE-ProRule" id="PRU00335"/>
    </source>
</evidence>
<feature type="compositionally biased region" description="Basic and acidic residues" evidence="5">
    <location>
        <begin position="10"/>
        <end position="20"/>
    </location>
</feature>
<dbReference type="PANTHER" id="PTHR30055:SF234">
    <property type="entry name" value="HTH-TYPE TRANSCRIPTIONAL REGULATOR BETI"/>
    <property type="match status" value="1"/>
</dbReference>
<dbReference type="InterPro" id="IPR023772">
    <property type="entry name" value="DNA-bd_HTH_TetR-type_CS"/>
</dbReference>
<dbReference type="InterPro" id="IPR009057">
    <property type="entry name" value="Homeodomain-like_sf"/>
</dbReference>
<comment type="caution">
    <text evidence="7">The sequence shown here is derived from an EMBL/GenBank/DDBJ whole genome shotgun (WGS) entry which is preliminary data.</text>
</comment>
<keyword evidence="8" id="KW-1185">Reference proteome</keyword>
<accession>A0ABP5CJZ9</accession>
<name>A0ABP5CJZ9_9MICO</name>
<organism evidence="7 8">
    <name type="scientific">Agromyces allii</name>
    <dbReference type="NCBI Taxonomy" id="393607"/>
    <lineage>
        <taxon>Bacteria</taxon>
        <taxon>Bacillati</taxon>
        <taxon>Actinomycetota</taxon>
        <taxon>Actinomycetes</taxon>
        <taxon>Micrococcales</taxon>
        <taxon>Microbacteriaceae</taxon>
        <taxon>Agromyces</taxon>
    </lineage>
</organism>
<evidence type="ECO:0000256" key="3">
    <source>
        <dbReference type="ARBA" id="ARBA00023163"/>
    </source>
</evidence>
<dbReference type="PROSITE" id="PS01081">
    <property type="entry name" value="HTH_TETR_1"/>
    <property type="match status" value="1"/>
</dbReference>
<feature type="DNA-binding region" description="H-T-H motif" evidence="4">
    <location>
        <begin position="40"/>
        <end position="59"/>
    </location>
</feature>
<dbReference type="InterPro" id="IPR050109">
    <property type="entry name" value="HTH-type_TetR-like_transc_reg"/>
</dbReference>
<dbReference type="Proteomes" id="UP001499954">
    <property type="component" value="Unassembled WGS sequence"/>
</dbReference>
<dbReference type="SUPFAM" id="SSF46689">
    <property type="entry name" value="Homeodomain-like"/>
    <property type="match status" value="1"/>
</dbReference>
<evidence type="ECO:0000259" key="6">
    <source>
        <dbReference type="PROSITE" id="PS50977"/>
    </source>
</evidence>
<keyword evidence="2 4" id="KW-0238">DNA-binding</keyword>
<evidence type="ECO:0000256" key="5">
    <source>
        <dbReference type="SAM" id="MobiDB-lite"/>
    </source>
</evidence>
<sequence length="208" mass="22528">MNESAKSKPGLREQRMSRTRRDLCRRARQLTIERGLSGFTVEELCADVGVSRRTFFNYFPGKEDAVVGHDADSVDETALAAFARGDDGAPTLLDALAELAIATVAAWDDEHDPIDPHALVEREPHLLPHMIGAGQLLEQRIIAAIEQREHLEPGDPLARTAASVIGALVGRVGHQYFADADSEPHDFATMLRASVAATRAISTPTSAP</sequence>
<protein>
    <submittedName>
        <fullName evidence="7">TetR/AcrR family transcriptional regulator</fullName>
    </submittedName>
</protein>
<feature type="region of interest" description="Disordered" evidence="5">
    <location>
        <begin position="1"/>
        <end position="20"/>
    </location>
</feature>
<feature type="domain" description="HTH tetR-type" evidence="6">
    <location>
        <begin position="17"/>
        <end position="77"/>
    </location>
</feature>
<evidence type="ECO:0000256" key="1">
    <source>
        <dbReference type="ARBA" id="ARBA00023015"/>
    </source>
</evidence>
<proteinExistence type="predicted"/>
<evidence type="ECO:0000256" key="2">
    <source>
        <dbReference type="ARBA" id="ARBA00023125"/>
    </source>
</evidence>
<evidence type="ECO:0000313" key="7">
    <source>
        <dbReference type="EMBL" id="GAA1965132.1"/>
    </source>
</evidence>
<keyword evidence="3" id="KW-0804">Transcription</keyword>
<dbReference type="Gene3D" id="1.10.357.10">
    <property type="entry name" value="Tetracycline Repressor, domain 2"/>
    <property type="match status" value="1"/>
</dbReference>
<reference evidence="8" key="1">
    <citation type="journal article" date="2019" name="Int. J. Syst. Evol. Microbiol.">
        <title>The Global Catalogue of Microorganisms (GCM) 10K type strain sequencing project: providing services to taxonomists for standard genome sequencing and annotation.</title>
        <authorList>
            <consortium name="The Broad Institute Genomics Platform"/>
            <consortium name="The Broad Institute Genome Sequencing Center for Infectious Disease"/>
            <person name="Wu L."/>
            <person name="Ma J."/>
        </authorList>
    </citation>
    <scope>NUCLEOTIDE SEQUENCE [LARGE SCALE GENOMIC DNA]</scope>
    <source>
        <strain evidence="8">JCM 13584</strain>
    </source>
</reference>
<dbReference type="RefSeq" id="WP_157415586.1">
    <property type="nucleotide sequence ID" value="NZ_BAAAMK010000010.1"/>
</dbReference>
<dbReference type="PANTHER" id="PTHR30055">
    <property type="entry name" value="HTH-TYPE TRANSCRIPTIONAL REGULATOR RUTR"/>
    <property type="match status" value="1"/>
</dbReference>
<dbReference type="Pfam" id="PF00440">
    <property type="entry name" value="TetR_N"/>
    <property type="match status" value="1"/>
</dbReference>
<dbReference type="InterPro" id="IPR001647">
    <property type="entry name" value="HTH_TetR"/>
</dbReference>
<gene>
    <name evidence="7" type="ORF">GCM10009717_34980</name>
</gene>
<evidence type="ECO:0000313" key="8">
    <source>
        <dbReference type="Proteomes" id="UP001499954"/>
    </source>
</evidence>
<dbReference type="EMBL" id="BAAAMK010000010">
    <property type="protein sequence ID" value="GAA1965132.1"/>
    <property type="molecule type" value="Genomic_DNA"/>
</dbReference>